<sequence>MLLAKLLNVACASSSFCSPNGVYRVLMEREFLCIKMNGAKKFYSPSAFNASDRNCYLTSAEKVAFDVLLLAIFSPSVWVGNGVPVY</sequence>
<comment type="caution">
    <text evidence="1">The sequence shown here is derived from an EMBL/GenBank/DDBJ whole genome shotgun (WGS) entry which is preliminary data.</text>
</comment>
<gene>
    <name evidence="1" type="ORF">CEXT_409741</name>
</gene>
<evidence type="ECO:0000313" key="1">
    <source>
        <dbReference type="EMBL" id="GIY38153.1"/>
    </source>
</evidence>
<protein>
    <recommendedName>
        <fullName evidence="3">Secreted protein</fullName>
    </recommendedName>
</protein>
<organism evidence="1 2">
    <name type="scientific">Caerostris extrusa</name>
    <name type="common">Bark spider</name>
    <name type="synonym">Caerostris bankana</name>
    <dbReference type="NCBI Taxonomy" id="172846"/>
    <lineage>
        <taxon>Eukaryota</taxon>
        <taxon>Metazoa</taxon>
        <taxon>Ecdysozoa</taxon>
        <taxon>Arthropoda</taxon>
        <taxon>Chelicerata</taxon>
        <taxon>Arachnida</taxon>
        <taxon>Araneae</taxon>
        <taxon>Araneomorphae</taxon>
        <taxon>Entelegynae</taxon>
        <taxon>Araneoidea</taxon>
        <taxon>Araneidae</taxon>
        <taxon>Caerostris</taxon>
    </lineage>
</organism>
<name>A0AAV4SUQ8_CAEEX</name>
<keyword evidence="2" id="KW-1185">Reference proteome</keyword>
<accession>A0AAV4SUQ8</accession>
<reference evidence="1 2" key="1">
    <citation type="submission" date="2021-06" db="EMBL/GenBank/DDBJ databases">
        <title>Caerostris extrusa draft genome.</title>
        <authorList>
            <person name="Kono N."/>
            <person name="Arakawa K."/>
        </authorList>
    </citation>
    <scope>NUCLEOTIDE SEQUENCE [LARGE SCALE GENOMIC DNA]</scope>
</reference>
<evidence type="ECO:0008006" key="3">
    <source>
        <dbReference type="Google" id="ProtNLM"/>
    </source>
</evidence>
<evidence type="ECO:0000313" key="2">
    <source>
        <dbReference type="Proteomes" id="UP001054945"/>
    </source>
</evidence>
<dbReference type="AlphaFoldDB" id="A0AAV4SUQ8"/>
<dbReference type="Proteomes" id="UP001054945">
    <property type="component" value="Unassembled WGS sequence"/>
</dbReference>
<proteinExistence type="predicted"/>
<dbReference type="EMBL" id="BPLR01010266">
    <property type="protein sequence ID" value="GIY38153.1"/>
    <property type="molecule type" value="Genomic_DNA"/>
</dbReference>